<dbReference type="Gene3D" id="3.40.50.10300">
    <property type="entry name" value="CoaB-like"/>
    <property type="match status" value="1"/>
</dbReference>
<gene>
    <name evidence="4" type="primary">PPCS</name>
    <name evidence="4" type="ORF">SNAT2548_LOCUS15111</name>
</gene>
<dbReference type="AlphaFoldDB" id="A0A812N3D8"/>
<evidence type="ECO:0000313" key="4">
    <source>
        <dbReference type="EMBL" id="CAE7285558.1"/>
    </source>
</evidence>
<feature type="region of interest" description="Disordered" evidence="2">
    <location>
        <begin position="1"/>
        <end position="22"/>
    </location>
</feature>
<dbReference type="GO" id="GO:0003824">
    <property type="term" value="F:catalytic activity"/>
    <property type="evidence" value="ECO:0007669"/>
    <property type="project" value="UniProtKB-ARBA"/>
</dbReference>
<dbReference type="Pfam" id="PF04127">
    <property type="entry name" value="DFP"/>
    <property type="match status" value="1"/>
</dbReference>
<dbReference type="SUPFAM" id="SSF102645">
    <property type="entry name" value="CoaB-like"/>
    <property type="match status" value="1"/>
</dbReference>
<keyword evidence="5" id="KW-1185">Reference proteome</keyword>
<evidence type="ECO:0000259" key="3">
    <source>
        <dbReference type="Pfam" id="PF04127"/>
    </source>
</evidence>
<comment type="similarity">
    <text evidence="1">Belongs to the PPC synthetase family.</text>
</comment>
<proteinExistence type="inferred from homology"/>
<comment type="caution">
    <text evidence="4">The sequence shown here is derived from an EMBL/GenBank/DDBJ whole genome shotgun (WGS) entry which is preliminary data.</text>
</comment>
<evidence type="ECO:0000256" key="2">
    <source>
        <dbReference type="SAM" id="MobiDB-lite"/>
    </source>
</evidence>
<dbReference type="InterPro" id="IPR035929">
    <property type="entry name" value="CoaB-like_sf"/>
</dbReference>
<organism evidence="4 5">
    <name type="scientific">Symbiodinium natans</name>
    <dbReference type="NCBI Taxonomy" id="878477"/>
    <lineage>
        <taxon>Eukaryota</taxon>
        <taxon>Sar</taxon>
        <taxon>Alveolata</taxon>
        <taxon>Dinophyceae</taxon>
        <taxon>Suessiales</taxon>
        <taxon>Symbiodiniaceae</taxon>
        <taxon>Symbiodinium</taxon>
    </lineage>
</organism>
<accession>A0A812N3D8</accession>
<dbReference type="Proteomes" id="UP000604046">
    <property type="component" value="Unassembled WGS sequence"/>
</dbReference>
<evidence type="ECO:0000313" key="5">
    <source>
        <dbReference type="Proteomes" id="UP000604046"/>
    </source>
</evidence>
<reference evidence="4" key="1">
    <citation type="submission" date="2021-02" db="EMBL/GenBank/DDBJ databases">
        <authorList>
            <person name="Dougan E. K."/>
            <person name="Rhodes N."/>
            <person name="Thang M."/>
            <person name="Chan C."/>
        </authorList>
    </citation>
    <scope>NUCLEOTIDE SEQUENCE</scope>
</reference>
<protein>
    <submittedName>
        <fullName evidence="4">PPCS protein</fullName>
    </submittedName>
</protein>
<sequence length="214" mass="23421">MLPSCRLRRPTSYGTQTHREKRSSNFPYATDIVRKLNEAPLQLLAHEVASQAQPPSDLKDRLLPVGFTTIFDYLFLLREACQALAPAGPAGLVLLAAAVSDFYVPEAEMATEKIQSRAHDGLTVQLRNVPKMLGAVREWAPKAFVLSFKLETNPNILLAKAAGALKKYKVDAVCSNVLHTIRDWVTIVEPDPVVGTGDDGDPGSDTLDKLLTEN</sequence>
<evidence type="ECO:0000256" key="1">
    <source>
        <dbReference type="ARBA" id="ARBA00005703"/>
    </source>
</evidence>
<dbReference type="OrthoDB" id="70224at2759"/>
<dbReference type="GO" id="GO:0015937">
    <property type="term" value="P:coenzyme A biosynthetic process"/>
    <property type="evidence" value="ECO:0007669"/>
    <property type="project" value="UniProtKB-ARBA"/>
</dbReference>
<dbReference type="EMBL" id="CAJNDS010001868">
    <property type="protein sequence ID" value="CAE7285558.1"/>
    <property type="molecule type" value="Genomic_DNA"/>
</dbReference>
<dbReference type="InterPro" id="IPR007085">
    <property type="entry name" value="DNA/pantothenate-metab_flavo_C"/>
</dbReference>
<dbReference type="PANTHER" id="PTHR12290">
    <property type="entry name" value="CORNICHON-RELATED"/>
    <property type="match status" value="1"/>
</dbReference>
<feature type="domain" description="DNA/pantothenate metabolism flavoprotein C-terminal" evidence="3">
    <location>
        <begin position="90"/>
        <end position="179"/>
    </location>
</feature>
<feature type="region of interest" description="Disordered" evidence="2">
    <location>
        <begin position="192"/>
        <end position="214"/>
    </location>
</feature>
<name>A0A812N3D8_9DINO</name>